<name>A0ACC0UFT8_9AGAM</name>
<comment type="caution">
    <text evidence="1">The sequence shown here is derived from an EMBL/GenBank/DDBJ whole genome shotgun (WGS) entry which is preliminary data.</text>
</comment>
<dbReference type="EMBL" id="JAGFNK010000043">
    <property type="protein sequence ID" value="KAI9510367.1"/>
    <property type="molecule type" value="Genomic_DNA"/>
</dbReference>
<protein>
    <submittedName>
        <fullName evidence="1">Uncharacterized protein</fullName>
    </submittedName>
</protein>
<proteinExistence type="predicted"/>
<accession>A0ACC0UFT8</accession>
<evidence type="ECO:0000313" key="2">
    <source>
        <dbReference type="Proteomes" id="UP001207468"/>
    </source>
</evidence>
<evidence type="ECO:0000313" key="1">
    <source>
        <dbReference type="EMBL" id="KAI9510367.1"/>
    </source>
</evidence>
<gene>
    <name evidence="1" type="ORF">F5148DRAFT_591587</name>
</gene>
<keyword evidence="2" id="KW-1185">Reference proteome</keyword>
<reference evidence="1" key="1">
    <citation type="submission" date="2021-03" db="EMBL/GenBank/DDBJ databases">
        <title>Evolutionary priming and transition to the ectomycorrhizal habit in an iconic lineage of mushroom-forming fungi: is preadaptation a requirement?</title>
        <authorList>
            <consortium name="DOE Joint Genome Institute"/>
            <person name="Looney B.P."/>
            <person name="Miyauchi S."/>
            <person name="Morin E."/>
            <person name="Drula E."/>
            <person name="Courty P.E."/>
            <person name="Chicoki N."/>
            <person name="Fauchery L."/>
            <person name="Kohler A."/>
            <person name="Kuo A."/>
            <person name="LaButti K."/>
            <person name="Pangilinan J."/>
            <person name="Lipzen A."/>
            <person name="Riley R."/>
            <person name="Andreopoulos W."/>
            <person name="He G."/>
            <person name="Johnson J."/>
            <person name="Barry K.W."/>
            <person name="Grigoriev I.V."/>
            <person name="Nagy L."/>
            <person name="Hibbett D."/>
            <person name="Henrissat B."/>
            <person name="Matheny P.B."/>
            <person name="Labbe J."/>
            <person name="Martin A.F."/>
        </authorList>
    </citation>
    <scope>NUCLEOTIDE SEQUENCE</scope>
    <source>
        <strain evidence="1">BPL698</strain>
    </source>
</reference>
<organism evidence="1 2">
    <name type="scientific">Russula earlei</name>
    <dbReference type="NCBI Taxonomy" id="71964"/>
    <lineage>
        <taxon>Eukaryota</taxon>
        <taxon>Fungi</taxon>
        <taxon>Dikarya</taxon>
        <taxon>Basidiomycota</taxon>
        <taxon>Agaricomycotina</taxon>
        <taxon>Agaricomycetes</taxon>
        <taxon>Russulales</taxon>
        <taxon>Russulaceae</taxon>
        <taxon>Russula</taxon>
    </lineage>
</organism>
<sequence length="129" mass="14886">MCVAWVCVCVCAPLAPCLAQVALLDDETKTERHVSHAPLTRPPKVDTTYPIQKTSRTPRARAWRLTSQERKVERKGRGRGDWNENEGVRGKRRKHQHSRSRTNTSPRLLYKTKIGRVWGEREHSEYGVL</sequence>
<dbReference type="Proteomes" id="UP001207468">
    <property type="component" value="Unassembled WGS sequence"/>
</dbReference>